<evidence type="ECO:0000256" key="5">
    <source>
        <dbReference type="SAM" id="Phobius"/>
    </source>
</evidence>
<dbReference type="NCBIfam" id="TIGR01352">
    <property type="entry name" value="tonB_Cterm"/>
    <property type="match status" value="1"/>
</dbReference>
<dbReference type="CDD" id="cd07341">
    <property type="entry name" value="M56_BlaR1_MecR1_like"/>
    <property type="match status" value="1"/>
</dbReference>
<dbReference type="OrthoDB" id="5696981at2"/>
<evidence type="ECO:0000256" key="2">
    <source>
        <dbReference type="ARBA" id="ARBA00022692"/>
    </source>
</evidence>
<dbReference type="eggNOG" id="COG4219">
    <property type="taxonomic scope" value="Bacteria"/>
</dbReference>
<dbReference type="InterPro" id="IPR008756">
    <property type="entry name" value="Peptidase_M56"/>
</dbReference>
<dbReference type="HOGENOM" id="CLU_567296_0_0_6"/>
<feature type="transmembrane region" description="Helical" evidence="5">
    <location>
        <begin position="37"/>
        <end position="64"/>
    </location>
</feature>
<dbReference type="InterPro" id="IPR006260">
    <property type="entry name" value="TonB/TolA_C"/>
</dbReference>
<keyword evidence="2 5" id="KW-0812">Transmembrane</keyword>
<dbReference type="Proteomes" id="UP000000466">
    <property type="component" value="Chromosome"/>
</dbReference>
<dbReference type="Pfam" id="PF05569">
    <property type="entry name" value="Peptidase_M56"/>
    <property type="match status" value="1"/>
</dbReference>
<dbReference type="RefSeq" id="WP_015048044.1">
    <property type="nucleotide sequence ID" value="NC_018868.3"/>
</dbReference>
<reference evidence="7 8" key="1">
    <citation type="journal article" date="2013" name="Genome Announc.">
        <title>Complete genome sequence of Simiduia agarivorans SA1(T), a marine bacterium able to degrade a variety of polysaccharides.</title>
        <authorList>
            <person name="Lin S.Y."/>
            <person name="Shieh W.Y."/>
            <person name="Chen J.S."/>
            <person name="Tang S.L."/>
        </authorList>
    </citation>
    <scope>NUCLEOTIDE SEQUENCE [LARGE SCALE GENOMIC DNA]</scope>
    <source>
        <strain evidence="8">DSM 21679 / JCM 13881 / BCRC 17597 / SA1</strain>
    </source>
</reference>
<evidence type="ECO:0000256" key="4">
    <source>
        <dbReference type="ARBA" id="ARBA00023136"/>
    </source>
</evidence>
<dbReference type="SUPFAM" id="SSF74653">
    <property type="entry name" value="TolA/TonB C-terminal domain"/>
    <property type="match status" value="1"/>
</dbReference>
<dbReference type="Pfam" id="PF03544">
    <property type="entry name" value="TonB_C"/>
    <property type="match status" value="1"/>
</dbReference>
<dbReference type="EMBL" id="CP003746">
    <property type="protein sequence ID" value="AFU99882.1"/>
    <property type="molecule type" value="Genomic_DNA"/>
</dbReference>
<feature type="domain" description="TonB C-terminal" evidence="6">
    <location>
        <begin position="385"/>
        <end position="481"/>
    </location>
</feature>
<dbReference type="PROSITE" id="PS52015">
    <property type="entry name" value="TONB_CTD"/>
    <property type="match status" value="1"/>
</dbReference>
<dbReference type="Gene3D" id="3.30.1150.10">
    <property type="match status" value="1"/>
</dbReference>
<proteinExistence type="predicted"/>
<evidence type="ECO:0000256" key="3">
    <source>
        <dbReference type="ARBA" id="ARBA00022989"/>
    </source>
</evidence>
<dbReference type="InterPro" id="IPR052173">
    <property type="entry name" value="Beta-lactam_resp_regulator"/>
</dbReference>
<protein>
    <submittedName>
        <fullName evidence="7">Drug resistance signal transduction antirepressor-like protein</fullName>
    </submittedName>
</protein>
<comment type="subcellular location">
    <subcellularLocation>
        <location evidence="1">Membrane</location>
        <topology evidence="1">Single-pass membrane protein</topology>
    </subcellularLocation>
</comment>
<dbReference type="InterPro" id="IPR037682">
    <property type="entry name" value="TonB_C"/>
</dbReference>
<gene>
    <name evidence="7" type="ordered locus">M5M_13710</name>
</gene>
<keyword evidence="8" id="KW-1185">Reference proteome</keyword>
<keyword evidence="3 5" id="KW-1133">Transmembrane helix</keyword>
<dbReference type="GO" id="GO:0055085">
    <property type="term" value="P:transmembrane transport"/>
    <property type="evidence" value="ECO:0007669"/>
    <property type="project" value="InterPro"/>
</dbReference>
<dbReference type="eggNOG" id="COG0810">
    <property type="taxonomic scope" value="Bacteria"/>
</dbReference>
<organism evidence="7 8">
    <name type="scientific">Simiduia agarivorans (strain DSM 21679 / JCM 13881 / BCRC 17597 / SA1)</name>
    <dbReference type="NCBI Taxonomy" id="1117647"/>
    <lineage>
        <taxon>Bacteria</taxon>
        <taxon>Pseudomonadati</taxon>
        <taxon>Pseudomonadota</taxon>
        <taxon>Gammaproteobacteria</taxon>
        <taxon>Cellvibrionales</taxon>
        <taxon>Cellvibrionaceae</taxon>
        <taxon>Simiduia</taxon>
    </lineage>
</organism>
<dbReference type="PANTHER" id="PTHR34978:SF3">
    <property type="entry name" value="SLR0241 PROTEIN"/>
    <property type="match status" value="1"/>
</dbReference>
<feature type="transmembrane region" description="Helical" evidence="5">
    <location>
        <begin position="84"/>
        <end position="110"/>
    </location>
</feature>
<evidence type="ECO:0000313" key="7">
    <source>
        <dbReference type="EMBL" id="AFU99882.1"/>
    </source>
</evidence>
<feature type="transmembrane region" description="Helical" evidence="5">
    <location>
        <begin position="6"/>
        <end position="25"/>
    </location>
</feature>
<name>K4L136_SIMAS</name>
<accession>K4L136</accession>
<dbReference type="AlphaFoldDB" id="K4L136"/>
<keyword evidence="4 5" id="KW-0472">Membrane</keyword>
<dbReference type="GO" id="GO:0016020">
    <property type="term" value="C:membrane"/>
    <property type="evidence" value="ECO:0007669"/>
    <property type="project" value="UniProtKB-SubCell"/>
</dbReference>
<evidence type="ECO:0000256" key="1">
    <source>
        <dbReference type="ARBA" id="ARBA00004167"/>
    </source>
</evidence>
<dbReference type="STRING" id="1117647.M5M_13710"/>
<evidence type="ECO:0000313" key="8">
    <source>
        <dbReference type="Proteomes" id="UP000000466"/>
    </source>
</evidence>
<evidence type="ECO:0000259" key="6">
    <source>
        <dbReference type="PROSITE" id="PS52015"/>
    </source>
</evidence>
<dbReference type="KEGG" id="saga:M5M_13710"/>
<dbReference type="PANTHER" id="PTHR34978">
    <property type="entry name" value="POSSIBLE SENSOR-TRANSDUCER PROTEIN BLAR"/>
    <property type="match status" value="1"/>
</dbReference>
<sequence>MIAANLLANLLIKPLLLTLLGAFFVRQAAHRSASHQHFLASALLAGLPLVLLAAFYLQGIGLRITTHSDHWSLVPVASLLQQPWVQVVIAAYLFGALFILFYLLLGLWLLRTIDRTAAPSKAQSRLDWLRKLSGISQPVCVKTSAAIAHPQVWGWRRPTLLVPTRFDQQAAAAQDLALLHELGHVARNDWGLSIAGRIICALFWPLLPVWWLAANQRQLAERATDDWVLATRNKPEDYADLLLASARTLQQDLPSQALNGSPLFQRVQCLLNDNLDRDTRDHQSLAAGLAITLGLSALLAVAHLQPVAPLPASHQITWRWLPQETVEPTLAPDDALTVAPLPTLLPEPQRPAREPMEQVRVLARADAIDGTYAGGPAADIQVGRPDLPGILPMILVTPDYPRAALRRGIEGVVRLGFSIDAEGRPVDIRVLQSPHASLTQAAIDAMQQSRYRAPLLNGQPVQLTGLTEDYRFQIQTDPPDT</sequence>